<dbReference type="SUPFAM" id="SSF52833">
    <property type="entry name" value="Thioredoxin-like"/>
    <property type="match status" value="1"/>
</dbReference>
<dbReference type="GO" id="GO:0042597">
    <property type="term" value="C:periplasmic space"/>
    <property type="evidence" value="ECO:0007669"/>
    <property type="project" value="UniProtKB-SubCell"/>
</dbReference>
<evidence type="ECO:0000256" key="1">
    <source>
        <dbReference type="ARBA" id="ARBA00004418"/>
    </source>
</evidence>
<dbReference type="Pfam" id="PF13098">
    <property type="entry name" value="Thioredoxin_2"/>
    <property type="match status" value="1"/>
</dbReference>
<keyword evidence="10" id="KW-0413">Isomerase</keyword>
<dbReference type="AlphaFoldDB" id="A0A024HVE6"/>
<dbReference type="PANTHER" id="PTHR35272">
    <property type="entry name" value="THIOL:DISULFIDE INTERCHANGE PROTEIN DSBC-RELATED"/>
    <property type="match status" value="1"/>
</dbReference>
<feature type="chain" id="PRO_5010003952" description="Thiol:disulfide interchange protein" evidence="7">
    <location>
        <begin position="19"/>
        <end position="242"/>
    </location>
</feature>
<dbReference type="Gene3D" id="3.40.30.10">
    <property type="entry name" value="Glutaredoxin"/>
    <property type="match status" value="1"/>
</dbReference>
<dbReference type="PANTHER" id="PTHR35272:SF3">
    <property type="entry name" value="THIOL:DISULFIDE INTERCHANGE PROTEIN DSBC"/>
    <property type="match status" value="1"/>
</dbReference>
<keyword evidence="3 7" id="KW-0732">Signal</keyword>
<evidence type="ECO:0000256" key="6">
    <source>
        <dbReference type="ARBA" id="ARBA00023284"/>
    </source>
</evidence>
<sequence length="242" mass="26368">MIKPIAVALILLTPSAYADVDLPAELKDKIEAVGINPVSAEKSPVSGIYSVFSKEGTSYVTSDGEYIFTGNLFKVKGTEVENTTDEFISKGMRSYIEKLNTITYKAPDEKYVIGVFTDITCGFCQKLHSDLQSYLDKGITIKFIAYPRAGMNSMIARNMASVWCADDKPAALTRAMKGDGLPEKQPTKACMDSIQSQFNAGNMFKLSGTPSGLSLKGEPMVFAGLRDPDQMLNSLKTANQKK</sequence>
<accession>A0A024HVE6</accession>
<comment type="subcellular location">
    <subcellularLocation>
        <location evidence="1 7">Periplasm</location>
    </subcellularLocation>
</comment>
<dbReference type="RefSeq" id="WP_085397555.1">
    <property type="nucleotide sequence ID" value="NZ_HG918041.1"/>
</dbReference>
<dbReference type="SUPFAM" id="SSF54423">
    <property type="entry name" value="DsbC/DsbG N-terminal domain-like"/>
    <property type="match status" value="1"/>
</dbReference>
<dbReference type="EMBL" id="HG918041">
    <property type="protein sequence ID" value="CDM79693.1"/>
    <property type="molecule type" value="Genomic_DNA"/>
</dbReference>
<evidence type="ECO:0000256" key="7">
    <source>
        <dbReference type="RuleBase" id="RU364038"/>
    </source>
</evidence>
<dbReference type="GO" id="GO:0016853">
    <property type="term" value="F:isomerase activity"/>
    <property type="evidence" value="ECO:0007669"/>
    <property type="project" value="UniProtKB-KW"/>
</dbReference>
<proteinExistence type="inferred from homology"/>
<evidence type="ECO:0000256" key="5">
    <source>
        <dbReference type="ARBA" id="ARBA00023157"/>
    </source>
</evidence>
<dbReference type="InterPro" id="IPR051470">
    <property type="entry name" value="Thiol:disulfide_interchange"/>
</dbReference>
<dbReference type="InterPro" id="IPR012336">
    <property type="entry name" value="Thioredoxin-like_fold"/>
</dbReference>
<dbReference type="Gene3D" id="3.10.450.70">
    <property type="entry name" value="Disulphide bond isomerase, DsbC/G, N-terminal"/>
    <property type="match status" value="1"/>
</dbReference>
<evidence type="ECO:0000259" key="9">
    <source>
        <dbReference type="Pfam" id="PF13098"/>
    </source>
</evidence>
<comment type="similarity">
    <text evidence="2 7">Belongs to the thioredoxin family. DsbC subfamily.</text>
</comment>
<evidence type="ECO:0000256" key="2">
    <source>
        <dbReference type="ARBA" id="ARBA00009813"/>
    </source>
</evidence>
<dbReference type="Pfam" id="PF10411">
    <property type="entry name" value="DsbC_N"/>
    <property type="match status" value="1"/>
</dbReference>
<evidence type="ECO:0000259" key="8">
    <source>
        <dbReference type="Pfam" id="PF10411"/>
    </source>
</evidence>
<evidence type="ECO:0000313" key="10">
    <source>
        <dbReference type="EMBL" id="CDM79693.1"/>
    </source>
</evidence>
<keyword evidence="6 7" id="KW-0676">Redox-active center</keyword>
<dbReference type="InterPro" id="IPR036249">
    <property type="entry name" value="Thioredoxin-like_sf"/>
</dbReference>
<keyword evidence="10" id="KW-0614">Plasmid</keyword>
<keyword evidence="5" id="KW-1015">Disulfide bond</keyword>
<organism evidence="10">
    <name type="scientific">Klebsiella pneumoniae</name>
    <dbReference type="NCBI Taxonomy" id="573"/>
    <lineage>
        <taxon>Bacteria</taxon>
        <taxon>Pseudomonadati</taxon>
        <taxon>Pseudomonadota</taxon>
        <taxon>Gammaproteobacteria</taxon>
        <taxon>Enterobacterales</taxon>
        <taxon>Enterobacteriaceae</taxon>
        <taxon>Klebsiella/Raoultella group</taxon>
        <taxon>Klebsiella</taxon>
        <taxon>Klebsiella pneumoniae complex</taxon>
    </lineage>
</organism>
<evidence type="ECO:0000256" key="3">
    <source>
        <dbReference type="ARBA" id="ARBA00022729"/>
    </source>
</evidence>
<evidence type="ECO:0000256" key="4">
    <source>
        <dbReference type="ARBA" id="ARBA00022764"/>
    </source>
</evidence>
<dbReference type="InterPro" id="IPR009094">
    <property type="entry name" value="DiS-bond_isomerase_DsbC/G_N_sf"/>
</dbReference>
<reference evidence="10" key="1">
    <citation type="journal article" date="2014" name="Antimicrob. Agents Chemother.">
        <title>IncH-Type Plasmid Harboring blaCTX-M-15, blaDHA-1, and qnrB4 Genes Recovered from Animal Isolates.</title>
        <authorList>
            <person name="Schluter A."/>
            <person name="Nordmann P."/>
            <person name="Bonnin R.A."/>
            <person name="Millemann Y."/>
            <person name="Eikmeyer F.G."/>
            <person name="Wibberg D."/>
            <person name="Puhler A."/>
            <person name="Poirel L."/>
        </authorList>
    </citation>
    <scope>NUCLEOTIDE SEQUENCE [LARGE SCALE GENOMIC DNA]</scope>
    <source>
        <strain evidence="10">Kp15</strain>
        <plasmid evidence="10">pENVA</plasmid>
    </source>
</reference>
<protein>
    <recommendedName>
        <fullName evidence="7">Thiol:disulfide interchange protein</fullName>
    </recommendedName>
</protein>
<comment type="function">
    <text evidence="7">Required for disulfide bond formation in some periplasmic proteins. Acts by transferring its disulfide bond to other proteins and is reduced in the process.</text>
</comment>
<dbReference type="CDD" id="cd03020">
    <property type="entry name" value="DsbA_DsbC_DsbG"/>
    <property type="match status" value="1"/>
</dbReference>
<name>A0A024HVE6_KLEPN</name>
<dbReference type="InterPro" id="IPR033954">
    <property type="entry name" value="DiS-bond_Isoase_DsbC/G"/>
</dbReference>
<geneLocation type="plasmid" evidence="10">
    <name>pENVA</name>
</geneLocation>
<dbReference type="InterPro" id="IPR018950">
    <property type="entry name" value="DiS-bond_isomerase_DsbC/G_N"/>
</dbReference>
<gene>
    <name evidence="10" type="primary">dsbC</name>
    <name evidence="10" type="ORF">PENVA_0077</name>
</gene>
<feature type="domain" description="Disulphide bond isomerase DsbC/G N-terminal" evidence="8">
    <location>
        <begin position="23"/>
        <end position="80"/>
    </location>
</feature>
<feature type="domain" description="Thioredoxin-like fold" evidence="9">
    <location>
        <begin position="107"/>
        <end position="232"/>
    </location>
</feature>
<feature type="signal peptide" evidence="7">
    <location>
        <begin position="1"/>
        <end position="18"/>
    </location>
</feature>
<keyword evidence="4 7" id="KW-0574">Periplasm</keyword>